<evidence type="ECO:0000256" key="1">
    <source>
        <dbReference type="SAM" id="Phobius"/>
    </source>
</evidence>
<dbReference type="HOGENOM" id="CLU_2919458_0_0_4"/>
<keyword evidence="1" id="KW-0472">Membrane</keyword>
<evidence type="ECO:0000313" key="2">
    <source>
        <dbReference type="EMBL" id="ADC45075.1"/>
    </source>
</evidence>
<keyword evidence="3" id="KW-1185">Reference proteome</keyword>
<sequence>MDDMLALLNVTPVAVLLCALLVPWFVSRKTSTDEHGGAFGGVLSTVFVCIPAAIILVSRYL</sequence>
<organism evidence="2 3">
    <name type="scientific">Cupriavidus metallidurans (strain ATCC 43123 / DSM 2839 / NBRC 102507 / CH34)</name>
    <name type="common">Ralstonia metallidurans</name>
    <dbReference type="NCBI Taxonomy" id="266264"/>
    <lineage>
        <taxon>Bacteria</taxon>
        <taxon>Pseudomonadati</taxon>
        <taxon>Pseudomonadota</taxon>
        <taxon>Betaproteobacteria</taxon>
        <taxon>Burkholderiales</taxon>
        <taxon>Burkholderiaceae</taxon>
        <taxon>Cupriavidus</taxon>
    </lineage>
</organism>
<feature type="transmembrane region" description="Helical" evidence="1">
    <location>
        <begin position="6"/>
        <end position="26"/>
    </location>
</feature>
<dbReference type="AlphaFoldDB" id="D3DXQ5"/>
<name>D3DXQ5_CUPMC</name>
<protein>
    <submittedName>
        <fullName evidence="2">Uncharacterized protein</fullName>
    </submittedName>
</protein>
<dbReference type="STRING" id="266264.Rmet_6460"/>
<feature type="transmembrane region" description="Helical" evidence="1">
    <location>
        <begin position="38"/>
        <end position="58"/>
    </location>
</feature>
<dbReference type="KEGG" id="rme:Rmet_6460"/>
<keyword evidence="1" id="KW-0812">Transmembrane</keyword>
<evidence type="ECO:0000313" key="3">
    <source>
        <dbReference type="Proteomes" id="UP000002429"/>
    </source>
</evidence>
<dbReference type="Proteomes" id="UP000002429">
    <property type="component" value="Chromosome"/>
</dbReference>
<reference evidence="3" key="1">
    <citation type="journal article" date="2010" name="PLoS ONE">
        <title>The complete genome sequence of Cupriavidus metallidurans strain CH34, a master survivalist in harsh and anthropogenic environments.</title>
        <authorList>
            <person name="Janssen P.J."/>
            <person name="Van Houdt R."/>
            <person name="Moors H."/>
            <person name="Monsieurs P."/>
            <person name="Morin N."/>
            <person name="Michaux A."/>
            <person name="Benotmane M.A."/>
            <person name="Leys N."/>
            <person name="Vallaeys T."/>
            <person name="Lapidus A."/>
            <person name="Monchy S."/>
            <person name="Medigue C."/>
            <person name="Taghavi S."/>
            <person name="McCorkle S."/>
            <person name="Dunn J."/>
            <person name="van der Lelie D."/>
            <person name="Mergeay M."/>
        </authorList>
    </citation>
    <scope>NUCLEOTIDE SEQUENCE [LARGE SCALE GENOMIC DNA]</scope>
    <source>
        <strain evidence="3">ATCC 43123 / DSM 2839 / NBRC 102507 / CH34</strain>
    </source>
</reference>
<dbReference type="EMBL" id="CP000352">
    <property type="protein sequence ID" value="ADC45075.1"/>
    <property type="molecule type" value="Genomic_DNA"/>
</dbReference>
<proteinExistence type="predicted"/>
<gene>
    <name evidence="2" type="ordered locus">Rmet_6460</name>
</gene>
<keyword evidence="1" id="KW-1133">Transmembrane helix</keyword>
<dbReference type="RefSeq" id="WP_011516383.1">
    <property type="nucleotide sequence ID" value="NC_007973.1"/>
</dbReference>
<accession>D3DXQ5</accession>